<dbReference type="InterPro" id="IPR013525">
    <property type="entry name" value="ABC2_TM"/>
</dbReference>
<feature type="transmembrane region" description="Helical" evidence="5">
    <location>
        <begin position="331"/>
        <end position="352"/>
    </location>
</feature>
<evidence type="ECO:0000313" key="7">
    <source>
        <dbReference type="EMBL" id="CAJ0967344.1"/>
    </source>
</evidence>
<dbReference type="InterPro" id="IPR026082">
    <property type="entry name" value="ABCA"/>
</dbReference>
<dbReference type="Pfam" id="PF12698">
    <property type="entry name" value="ABC2_membrane_3"/>
    <property type="match status" value="1"/>
</dbReference>
<evidence type="ECO:0000256" key="2">
    <source>
        <dbReference type="ARBA" id="ARBA00022692"/>
    </source>
</evidence>
<feature type="transmembrane region" description="Helical" evidence="5">
    <location>
        <begin position="264"/>
        <end position="283"/>
    </location>
</feature>
<keyword evidence="3 5" id="KW-1133">Transmembrane helix</keyword>
<feature type="transmembrane region" description="Helical" evidence="5">
    <location>
        <begin position="289"/>
        <end position="311"/>
    </location>
</feature>
<protein>
    <recommendedName>
        <fullName evidence="6">ABC-2 type transporter transmembrane domain-containing protein</fullName>
    </recommendedName>
</protein>
<accession>A0ABN9MNQ7</accession>
<dbReference type="EMBL" id="CAUEEQ010078247">
    <property type="protein sequence ID" value="CAJ0967344.1"/>
    <property type="molecule type" value="Genomic_DNA"/>
</dbReference>
<organism evidence="7 8">
    <name type="scientific">Ranitomeya imitator</name>
    <name type="common">mimic poison frog</name>
    <dbReference type="NCBI Taxonomy" id="111125"/>
    <lineage>
        <taxon>Eukaryota</taxon>
        <taxon>Metazoa</taxon>
        <taxon>Chordata</taxon>
        <taxon>Craniata</taxon>
        <taxon>Vertebrata</taxon>
        <taxon>Euteleostomi</taxon>
        <taxon>Amphibia</taxon>
        <taxon>Batrachia</taxon>
        <taxon>Anura</taxon>
        <taxon>Neobatrachia</taxon>
        <taxon>Hyloidea</taxon>
        <taxon>Dendrobatidae</taxon>
        <taxon>Dendrobatinae</taxon>
        <taxon>Ranitomeya</taxon>
    </lineage>
</organism>
<feature type="transmembrane region" description="Helical" evidence="5">
    <location>
        <begin position="232"/>
        <end position="257"/>
    </location>
</feature>
<comment type="subcellular location">
    <subcellularLocation>
        <location evidence="1">Membrane</location>
        <topology evidence="1">Multi-pass membrane protein</topology>
    </subcellularLocation>
</comment>
<evidence type="ECO:0000256" key="3">
    <source>
        <dbReference type="ARBA" id="ARBA00022989"/>
    </source>
</evidence>
<dbReference type="PANTHER" id="PTHR19229">
    <property type="entry name" value="ATP-BINDING CASSETTE TRANSPORTER SUBFAMILY A ABCA"/>
    <property type="match status" value="1"/>
</dbReference>
<proteinExistence type="predicted"/>
<evidence type="ECO:0000259" key="6">
    <source>
        <dbReference type="Pfam" id="PF12698"/>
    </source>
</evidence>
<feature type="transmembrane region" description="Helical" evidence="5">
    <location>
        <begin position="197"/>
        <end position="220"/>
    </location>
</feature>
<gene>
    <name evidence="7" type="ORF">RIMI_LOCUS22150356</name>
</gene>
<feature type="transmembrane region" description="Helical" evidence="5">
    <location>
        <begin position="372"/>
        <end position="389"/>
    </location>
</feature>
<keyword evidence="8" id="KW-1185">Reference proteome</keyword>
<sequence>METFILSEVRYPSTERENFSLRRGFTCTHSDGDVYSQRAENFVEFEDESELLDAISRNLTVAVIFQDSFRYHIRYNMADIVLPNEYLSRMGFCDTPESEYCVPFQYWKSGFISLQASIDSSIIEMTTNHSVWKNMASIRVTKMLSPTQMWRNNLHIGSFLLFINLSFVCVMYLLSLYVSRERREMKEIMDMMRLRNLAFWLSWAIMYTIYLFIIANLMTLLTQDFLFLQSSYGVIMLLFFLYGLSSMCFTFMLIALIKSPRATAIAGFFITFLQSVLSLLLLMKDLPKSMEVLLSIFPTFAFSVGITQTVYLERDFRGAHFSNMMDNSSHILFSCIVLIVDAFFYMMMTLYFEKILAENVNDNTKMFSPLMVSGWEKPFIVKLLCFLFLNHKDNPKHLIDPDQKFTYLNS</sequence>
<reference evidence="7" key="1">
    <citation type="submission" date="2023-07" db="EMBL/GenBank/DDBJ databases">
        <authorList>
            <person name="Stuckert A."/>
        </authorList>
    </citation>
    <scope>NUCLEOTIDE SEQUENCE</scope>
</reference>
<name>A0ABN9MNQ7_9NEOB</name>
<evidence type="ECO:0000256" key="4">
    <source>
        <dbReference type="ARBA" id="ARBA00023136"/>
    </source>
</evidence>
<keyword evidence="4 5" id="KW-0472">Membrane</keyword>
<evidence type="ECO:0000256" key="5">
    <source>
        <dbReference type="SAM" id="Phobius"/>
    </source>
</evidence>
<evidence type="ECO:0000313" key="8">
    <source>
        <dbReference type="Proteomes" id="UP001176940"/>
    </source>
</evidence>
<evidence type="ECO:0000256" key="1">
    <source>
        <dbReference type="ARBA" id="ARBA00004141"/>
    </source>
</evidence>
<dbReference type="PANTHER" id="PTHR19229:SF274">
    <property type="entry name" value="ABC-TYPE ORGANIC ANION TRANSPORTER ABCA8"/>
    <property type="match status" value="1"/>
</dbReference>
<feature type="domain" description="ABC-2 type transporter transmembrane" evidence="6">
    <location>
        <begin position="41"/>
        <end position="351"/>
    </location>
</feature>
<feature type="transmembrane region" description="Helical" evidence="5">
    <location>
        <begin position="154"/>
        <end position="177"/>
    </location>
</feature>
<dbReference type="Proteomes" id="UP001176940">
    <property type="component" value="Unassembled WGS sequence"/>
</dbReference>
<comment type="caution">
    <text evidence="7">The sequence shown here is derived from an EMBL/GenBank/DDBJ whole genome shotgun (WGS) entry which is preliminary data.</text>
</comment>
<keyword evidence="2 5" id="KW-0812">Transmembrane</keyword>